<dbReference type="PANTHER" id="PTHR47186">
    <property type="entry name" value="LEUCINE-RICH REPEAT-CONTAINING PROTEIN 57"/>
    <property type="match status" value="1"/>
</dbReference>
<evidence type="ECO:0000313" key="2">
    <source>
        <dbReference type="EMBL" id="RXI00720.1"/>
    </source>
</evidence>
<dbReference type="Pfam" id="PF25013">
    <property type="entry name" value="LRR_Zer-1"/>
    <property type="match status" value="1"/>
</dbReference>
<dbReference type="SUPFAM" id="SSF52058">
    <property type="entry name" value="L domain-like"/>
    <property type="match status" value="1"/>
</dbReference>
<dbReference type="InterPro" id="IPR056845">
    <property type="entry name" value="LRR_Zer-1"/>
</dbReference>
<sequence>MSFKKIWEKKKSLVVRPREQKQSYWLLLWYQRSILEPMEHLKSLNLSKTTVQELHSSIQFLPTLQIIQLHDCKRPSSNPKSICKLKCLKHLDLSSCSELENFPEILEPMKDLKFV</sequence>
<comment type="caution">
    <text evidence="2">The sequence shown here is derived from an EMBL/GenBank/DDBJ whole genome shotgun (WGS) entry which is preliminary data.</text>
</comment>
<proteinExistence type="predicted"/>
<evidence type="ECO:0000259" key="1">
    <source>
        <dbReference type="Pfam" id="PF25013"/>
    </source>
</evidence>
<accession>A0A498JXU3</accession>
<keyword evidence="3" id="KW-1185">Reference proteome</keyword>
<gene>
    <name evidence="2" type="ORF">DVH24_000954</name>
</gene>
<dbReference type="AlphaFoldDB" id="A0A498JXU3"/>
<dbReference type="PANTHER" id="PTHR47186:SF63">
    <property type="entry name" value="C-JID DOMAIN-CONTAINING PROTEIN"/>
    <property type="match status" value="1"/>
</dbReference>
<dbReference type="EMBL" id="RDQH01000330">
    <property type="protein sequence ID" value="RXI00720.1"/>
    <property type="molecule type" value="Genomic_DNA"/>
</dbReference>
<dbReference type="Gene3D" id="3.80.10.10">
    <property type="entry name" value="Ribonuclease Inhibitor"/>
    <property type="match status" value="1"/>
</dbReference>
<dbReference type="InterPro" id="IPR032675">
    <property type="entry name" value="LRR_dom_sf"/>
</dbReference>
<name>A0A498JXU3_MALDO</name>
<reference evidence="2 3" key="1">
    <citation type="submission" date="2018-10" db="EMBL/GenBank/DDBJ databases">
        <title>A high-quality apple genome assembly.</title>
        <authorList>
            <person name="Hu J."/>
        </authorList>
    </citation>
    <scope>NUCLEOTIDE SEQUENCE [LARGE SCALE GENOMIC DNA]</scope>
    <source>
        <strain evidence="3">cv. HFTH1</strain>
        <tissue evidence="2">Young leaf</tissue>
    </source>
</reference>
<dbReference type="Proteomes" id="UP000290289">
    <property type="component" value="Chromosome 4"/>
</dbReference>
<organism evidence="2 3">
    <name type="scientific">Malus domestica</name>
    <name type="common">Apple</name>
    <name type="synonym">Pyrus malus</name>
    <dbReference type="NCBI Taxonomy" id="3750"/>
    <lineage>
        <taxon>Eukaryota</taxon>
        <taxon>Viridiplantae</taxon>
        <taxon>Streptophyta</taxon>
        <taxon>Embryophyta</taxon>
        <taxon>Tracheophyta</taxon>
        <taxon>Spermatophyta</taxon>
        <taxon>Magnoliopsida</taxon>
        <taxon>eudicotyledons</taxon>
        <taxon>Gunneridae</taxon>
        <taxon>Pentapetalae</taxon>
        <taxon>rosids</taxon>
        <taxon>fabids</taxon>
        <taxon>Rosales</taxon>
        <taxon>Rosaceae</taxon>
        <taxon>Amygdaloideae</taxon>
        <taxon>Maleae</taxon>
        <taxon>Malus</taxon>
    </lineage>
</organism>
<protein>
    <recommendedName>
        <fullName evidence="1">Zer-1-like leucine-rich repeats region domain-containing protein</fullName>
    </recommendedName>
</protein>
<feature type="domain" description="Zer-1-like leucine-rich repeats region" evidence="1">
    <location>
        <begin position="33"/>
        <end position="99"/>
    </location>
</feature>
<evidence type="ECO:0000313" key="3">
    <source>
        <dbReference type="Proteomes" id="UP000290289"/>
    </source>
</evidence>